<evidence type="ECO:0000313" key="5">
    <source>
        <dbReference type="Proteomes" id="UP000199144"/>
    </source>
</evidence>
<proteinExistence type="inferred from homology"/>
<dbReference type="Gene3D" id="2.160.10.10">
    <property type="entry name" value="Hexapeptide repeat proteins"/>
    <property type="match status" value="1"/>
</dbReference>
<keyword evidence="2 4" id="KW-0808">Transferase</keyword>
<reference evidence="4 5" key="1">
    <citation type="submission" date="2016-10" db="EMBL/GenBank/DDBJ databases">
        <authorList>
            <person name="de Groot N.N."/>
        </authorList>
    </citation>
    <scope>NUCLEOTIDE SEQUENCE [LARGE SCALE GENOMIC DNA]</scope>
    <source>
        <strain evidence="4 5">DSM 15283</strain>
    </source>
</reference>
<name>A0A1I4Q342_9RHOB</name>
<dbReference type="InterPro" id="IPR045304">
    <property type="entry name" value="LbH_SAT"/>
</dbReference>
<dbReference type="InterPro" id="IPR001451">
    <property type="entry name" value="Hexapep"/>
</dbReference>
<dbReference type="SUPFAM" id="SSF51161">
    <property type="entry name" value="Trimeric LpxA-like enzymes"/>
    <property type="match status" value="1"/>
</dbReference>
<comment type="similarity">
    <text evidence="1">Belongs to the transferase hexapeptide repeat family.</text>
</comment>
<dbReference type="EMBL" id="FOTQ01000006">
    <property type="protein sequence ID" value="SFM34447.1"/>
    <property type="molecule type" value="Genomic_DNA"/>
</dbReference>
<dbReference type="Pfam" id="PF00132">
    <property type="entry name" value="Hexapep"/>
    <property type="match status" value="1"/>
</dbReference>
<evidence type="ECO:0000256" key="3">
    <source>
        <dbReference type="ARBA" id="ARBA00023315"/>
    </source>
</evidence>
<organism evidence="4 5">
    <name type="scientific">Shimia aestuarii</name>
    <dbReference type="NCBI Taxonomy" id="254406"/>
    <lineage>
        <taxon>Bacteria</taxon>
        <taxon>Pseudomonadati</taxon>
        <taxon>Pseudomonadota</taxon>
        <taxon>Alphaproteobacteria</taxon>
        <taxon>Rhodobacterales</taxon>
        <taxon>Roseobacteraceae</taxon>
    </lineage>
</organism>
<dbReference type="GO" id="GO:0016746">
    <property type="term" value="F:acyltransferase activity"/>
    <property type="evidence" value="ECO:0007669"/>
    <property type="project" value="UniProtKB-KW"/>
</dbReference>
<dbReference type="STRING" id="254406.SAMN04488042_106163"/>
<keyword evidence="3" id="KW-0012">Acyltransferase</keyword>
<keyword evidence="5" id="KW-1185">Reference proteome</keyword>
<dbReference type="AlphaFoldDB" id="A0A1I4Q342"/>
<evidence type="ECO:0000256" key="1">
    <source>
        <dbReference type="ARBA" id="ARBA00007274"/>
    </source>
</evidence>
<evidence type="ECO:0000313" key="4">
    <source>
        <dbReference type="EMBL" id="SFM34447.1"/>
    </source>
</evidence>
<dbReference type="PANTHER" id="PTHR42811">
    <property type="entry name" value="SERINE ACETYLTRANSFERASE"/>
    <property type="match status" value="1"/>
</dbReference>
<dbReference type="CDD" id="cd03354">
    <property type="entry name" value="LbH_SAT"/>
    <property type="match status" value="1"/>
</dbReference>
<dbReference type="RefSeq" id="WP_165610098.1">
    <property type="nucleotide sequence ID" value="NZ_FOTQ01000006.1"/>
</dbReference>
<dbReference type="Proteomes" id="UP000199144">
    <property type="component" value="Unassembled WGS sequence"/>
</dbReference>
<protein>
    <submittedName>
        <fullName evidence="4">Serine O-acetyltransferase</fullName>
    </submittedName>
</protein>
<gene>
    <name evidence="4" type="ORF">SAMN04488042_106163</name>
</gene>
<accession>A0A1I4Q342</accession>
<dbReference type="InterPro" id="IPR011004">
    <property type="entry name" value="Trimer_LpxA-like_sf"/>
</dbReference>
<sequence>MEHNNIIRSKSDYRNWLIADLDGAGLSCWRFWMGLRYPTLHFLRVLRRVEYLKNCRNGLIGRAERLLVSVYFRLLSIYLGFTIPPNTCGPGLRLNHWGTIVISPDARIGARARVNICVNIGLKDGKAPHLGDDVYIGPGAKLFGGIHLGNGVRIGANAVVNRSFPDGAILAGVPARLIGNKADEETPANEAV</sequence>
<evidence type="ECO:0000256" key="2">
    <source>
        <dbReference type="ARBA" id="ARBA00022679"/>
    </source>
</evidence>